<dbReference type="Pfam" id="PF17195">
    <property type="entry name" value="DUF5132"/>
    <property type="match status" value="1"/>
</dbReference>
<reference evidence="2 4" key="1">
    <citation type="submission" date="2015-06" db="EMBL/GenBank/DDBJ databases">
        <title>Draft genome assembly of filamentous brackish cyanobacterium Limnoraphis robusta strain CS-951.</title>
        <authorList>
            <person name="Willis A."/>
            <person name="Parks M."/>
            <person name="Burford M.A."/>
        </authorList>
    </citation>
    <scope>NUCLEOTIDE SEQUENCE [LARGE SCALE GENOMIC DNA]</scope>
    <source>
        <strain evidence="2 4">CS-951</strain>
    </source>
</reference>
<organism evidence="2 4">
    <name type="scientific">Limnoraphis robusta CS-951</name>
    <dbReference type="NCBI Taxonomy" id="1637645"/>
    <lineage>
        <taxon>Bacteria</taxon>
        <taxon>Bacillati</taxon>
        <taxon>Cyanobacteriota</taxon>
        <taxon>Cyanophyceae</taxon>
        <taxon>Oscillatoriophycideae</taxon>
        <taxon>Oscillatoriales</taxon>
        <taxon>Sirenicapillariaceae</taxon>
        <taxon>Limnoraphis</taxon>
    </lineage>
</organism>
<keyword evidence="1" id="KW-0472">Membrane</keyword>
<dbReference type="AlphaFoldDB" id="A0A0F5YHA1"/>
<evidence type="ECO:0008006" key="5">
    <source>
        <dbReference type="Google" id="ProtNLM"/>
    </source>
</evidence>
<protein>
    <recommendedName>
        <fullName evidence="5">DUF5132 domain-containing protein</fullName>
    </recommendedName>
</protein>
<comment type="caution">
    <text evidence="2">The sequence shown here is derived from an EMBL/GenBank/DDBJ whole genome shotgun (WGS) entry which is preliminary data.</text>
</comment>
<name>A0A0F5YHA1_9CYAN</name>
<accession>A0A0F5YHA1</accession>
<evidence type="ECO:0000256" key="1">
    <source>
        <dbReference type="SAM" id="Phobius"/>
    </source>
</evidence>
<dbReference type="EMBL" id="LATL02000171">
    <property type="protein sequence ID" value="KKD37570.1"/>
    <property type="molecule type" value="Genomic_DNA"/>
</dbReference>
<evidence type="ECO:0000313" key="2">
    <source>
        <dbReference type="EMBL" id="KKD37570.1"/>
    </source>
</evidence>
<feature type="transmembrane region" description="Helical" evidence="1">
    <location>
        <begin position="21"/>
        <end position="40"/>
    </location>
</feature>
<keyword evidence="1" id="KW-0812">Transmembrane</keyword>
<dbReference type="EMBL" id="LATL02000016">
    <property type="protein sequence ID" value="KMW70920.1"/>
    <property type="molecule type" value="Genomic_DNA"/>
</dbReference>
<sequence>MNKARKSVMAHLHLLRTFKQTSLTTAAFGVGALVLVPLLLPVAKTVAKASIKSGVKLYQNGQKTLAEVGELWQDTVAEAEAEIAAQNPGKQTINIEVSGN</sequence>
<proteinExistence type="predicted"/>
<dbReference type="Proteomes" id="UP000033607">
    <property type="component" value="Unassembled WGS sequence"/>
</dbReference>
<dbReference type="InterPro" id="IPR033456">
    <property type="entry name" value="DUF5132"/>
</dbReference>
<evidence type="ECO:0000313" key="4">
    <source>
        <dbReference type="Proteomes" id="UP000033607"/>
    </source>
</evidence>
<evidence type="ECO:0000313" key="3">
    <source>
        <dbReference type="EMBL" id="KMW70920.1"/>
    </source>
</evidence>
<gene>
    <name evidence="2" type="ORF">WN50_13640</name>
    <name evidence="3" type="ORF">WN50_31620</name>
</gene>
<keyword evidence="1" id="KW-1133">Transmembrane helix</keyword>